<dbReference type="EMBL" id="PXOA01000278">
    <property type="protein sequence ID" value="RFU77518.1"/>
    <property type="molecule type" value="Genomic_DNA"/>
</dbReference>
<feature type="signal peptide" evidence="1">
    <location>
        <begin position="1"/>
        <end position="23"/>
    </location>
</feature>
<dbReference type="Proteomes" id="UP000266272">
    <property type="component" value="Unassembled WGS sequence"/>
</dbReference>
<feature type="chain" id="PRO_5017472425" evidence="1">
    <location>
        <begin position="24"/>
        <end position="102"/>
    </location>
</feature>
<proteinExistence type="predicted"/>
<comment type="caution">
    <text evidence="2">The sequence shown here is derived from an EMBL/GenBank/DDBJ whole genome shotgun (WGS) entry which is preliminary data.</text>
</comment>
<accession>A0A395NNE6</accession>
<reference evidence="2 3" key="1">
    <citation type="journal article" date="2018" name="PLoS Pathog.">
        <title>Evolution of structural diversity of trichothecenes, a family of toxins produced by plant pathogenic and entomopathogenic fungi.</title>
        <authorList>
            <person name="Proctor R.H."/>
            <person name="McCormick S.P."/>
            <person name="Kim H.S."/>
            <person name="Cardoza R.E."/>
            <person name="Stanley A.M."/>
            <person name="Lindo L."/>
            <person name="Kelly A."/>
            <person name="Brown D.W."/>
            <person name="Lee T."/>
            <person name="Vaughan M.M."/>
            <person name="Alexander N.J."/>
            <person name="Busman M."/>
            <person name="Gutierrez S."/>
        </authorList>
    </citation>
    <scope>NUCLEOTIDE SEQUENCE [LARGE SCALE GENOMIC DNA]</scope>
    <source>
        <strain evidence="2 3">IBT 40837</strain>
    </source>
</reference>
<dbReference type="AlphaFoldDB" id="A0A395NNE6"/>
<dbReference type="OrthoDB" id="3584383at2759"/>
<sequence>MLPPASLLSVIAGLALLSAPASARTWAGGVNMIAACQEQHGGVWQAILNCDKCNAYDWMCYDPDTGEWASVDVNAYCAQTYGGGAYADPQGGGPYDWGCYFP</sequence>
<evidence type="ECO:0000313" key="2">
    <source>
        <dbReference type="EMBL" id="RFU77518.1"/>
    </source>
</evidence>
<evidence type="ECO:0000256" key="1">
    <source>
        <dbReference type="SAM" id="SignalP"/>
    </source>
</evidence>
<gene>
    <name evidence="2" type="ORF">TARUN_4732</name>
</gene>
<protein>
    <submittedName>
        <fullName evidence="2">Uncharacterized protein</fullName>
    </submittedName>
</protein>
<name>A0A395NNE6_TRIAR</name>
<organism evidence="2 3">
    <name type="scientific">Trichoderma arundinaceum</name>
    <dbReference type="NCBI Taxonomy" id="490622"/>
    <lineage>
        <taxon>Eukaryota</taxon>
        <taxon>Fungi</taxon>
        <taxon>Dikarya</taxon>
        <taxon>Ascomycota</taxon>
        <taxon>Pezizomycotina</taxon>
        <taxon>Sordariomycetes</taxon>
        <taxon>Hypocreomycetidae</taxon>
        <taxon>Hypocreales</taxon>
        <taxon>Hypocreaceae</taxon>
        <taxon>Trichoderma</taxon>
    </lineage>
</organism>
<keyword evidence="3" id="KW-1185">Reference proteome</keyword>
<keyword evidence="1" id="KW-0732">Signal</keyword>
<dbReference type="STRING" id="490622.A0A395NNE6"/>
<evidence type="ECO:0000313" key="3">
    <source>
        <dbReference type="Proteomes" id="UP000266272"/>
    </source>
</evidence>